<reference evidence="1" key="1">
    <citation type="submission" date="2018-11" db="EMBL/GenBank/DDBJ databases">
        <authorList>
            <consortium name="Pathogen Informatics"/>
        </authorList>
    </citation>
    <scope>NUCLEOTIDE SEQUENCE</scope>
</reference>
<protein>
    <submittedName>
        <fullName evidence="1">Uncharacterized protein</fullName>
    </submittedName>
</protein>
<accession>A0A3S5FFU3</accession>
<comment type="caution">
    <text evidence="1">The sequence shown here is derived from an EMBL/GenBank/DDBJ whole genome shotgun (WGS) entry which is preliminary data.</text>
</comment>
<dbReference type="EMBL" id="CAAALY010246749">
    <property type="protein sequence ID" value="VEL33972.1"/>
    <property type="molecule type" value="Genomic_DNA"/>
</dbReference>
<evidence type="ECO:0000313" key="2">
    <source>
        <dbReference type="Proteomes" id="UP000784294"/>
    </source>
</evidence>
<keyword evidence="2" id="KW-1185">Reference proteome</keyword>
<name>A0A3S5FFU3_9PLAT</name>
<proteinExistence type="predicted"/>
<dbReference type="Proteomes" id="UP000784294">
    <property type="component" value="Unassembled WGS sequence"/>
</dbReference>
<organism evidence="1 2">
    <name type="scientific">Protopolystoma xenopodis</name>
    <dbReference type="NCBI Taxonomy" id="117903"/>
    <lineage>
        <taxon>Eukaryota</taxon>
        <taxon>Metazoa</taxon>
        <taxon>Spiralia</taxon>
        <taxon>Lophotrochozoa</taxon>
        <taxon>Platyhelminthes</taxon>
        <taxon>Monogenea</taxon>
        <taxon>Polyopisthocotylea</taxon>
        <taxon>Polystomatidea</taxon>
        <taxon>Polystomatidae</taxon>
        <taxon>Protopolystoma</taxon>
    </lineage>
</organism>
<sequence>MLSRLICLSNRSRHIRPACGAMDGKRKVEVESKDNSVWKAVRPDRTRREREADCAMPCGLSRLTSCRFAVGQLYHFPGLRMHERRRIFSVPIVGLLKHV</sequence>
<gene>
    <name evidence="1" type="ORF">PXEA_LOCUS27412</name>
</gene>
<evidence type="ECO:0000313" key="1">
    <source>
        <dbReference type="EMBL" id="VEL33972.1"/>
    </source>
</evidence>
<dbReference type="AlphaFoldDB" id="A0A3S5FFU3"/>